<evidence type="ECO:0000313" key="2">
    <source>
        <dbReference type="Proteomes" id="UP001488805"/>
    </source>
</evidence>
<dbReference type="AlphaFoldDB" id="A0AAW1DT28"/>
<protein>
    <submittedName>
        <fullName evidence="1">Uncharacterized protein</fullName>
    </submittedName>
</protein>
<organism evidence="1 2">
    <name type="scientific">Zoarces viviparus</name>
    <name type="common">Viviparous eelpout</name>
    <name type="synonym">Blennius viviparus</name>
    <dbReference type="NCBI Taxonomy" id="48416"/>
    <lineage>
        <taxon>Eukaryota</taxon>
        <taxon>Metazoa</taxon>
        <taxon>Chordata</taxon>
        <taxon>Craniata</taxon>
        <taxon>Vertebrata</taxon>
        <taxon>Euteleostomi</taxon>
        <taxon>Actinopterygii</taxon>
        <taxon>Neopterygii</taxon>
        <taxon>Teleostei</taxon>
        <taxon>Neoteleostei</taxon>
        <taxon>Acanthomorphata</taxon>
        <taxon>Eupercaria</taxon>
        <taxon>Perciformes</taxon>
        <taxon>Cottioidei</taxon>
        <taxon>Zoarcales</taxon>
        <taxon>Zoarcidae</taxon>
        <taxon>Zoarcinae</taxon>
        <taxon>Zoarces</taxon>
    </lineage>
</organism>
<gene>
    <name evidence="1" type="ORF">VZT92_026914</name>
</gene>
<accession>A0AAW1DT28</accession>
<reference evidence="1 2" key="1">
    <citation type="journal article" date="2024" name="Genome Biol. Evol.">
        <title>Chromosome-level genome assembly of the viviparous eelpout Zoarces viviparus.</title>
        <authorList>
            <person name="Fuhrmann N."/>
            <person name="Brasseur M.V."/>
            <person name="Bakowski C.E."/>
            <person name="Podsiadlowski L."/>
            <person name="Prost S."/>
            <person name="Krehenwinkel H."/>
            <person name="Mayer C."/>
        </authorList>
    </citation>
    <scope>NUCLEOTIDE SEQUENCE [LARGE SCALE GENOMIC DNA]</scope>
    <source>
        <strain evidence="1">NO-MEL_2022_Ind0_liver</strain>
    </source>
</reference>
<comment type="caution">
    <text evidence="1">The sequence shown here is derived from an EMBL/GenBank/DDBJ whole genome shotgun (WGS) entry which is preliminary data.</text>
</comment>
<keyword evidence="2" id="KW-1185">Reference proteome</keyword>
<dbReference type="EMBL" id="JBCEZU010000597">
    <property type="protein sequence ID" value="KAK9513377.1"/>
    <property type="molecule type" value="Genomic_DNA"/>
</dbReference>
<evidence type="ECO:0000313" key="1">
    <source>
        <dbReference type="EMBL" id="KAK9513377.1"/>
    </source>
</evidence>
<dbReference type="Proteomes" id="UP001488805">
    <property type="component" value="Unassembled WGS sequence"/>
</dbReference>
<name>A0AAW1DT28_ZOAVI</name>
<sequence length="113" mass="12836">MLCGKIKECLDNIRPQEGYDKVTVNEAFGLSIHLLEPKIQQLLQFFSELMAEVDILYNLLQKQEIDEAGINQAMGTIKKNVGRLRERANVIVRESGAEGNKRKINTYAIMKKA</sequence>
<proteinExistence type="predicted"/>